<keyword evidence="12" id="KW-0495">Mineral balance</keyword>
<dbReference type="GO" id="GO:0035630">
    <property type="term" value="P:bone mineralization involved in bone maturation"/>
    <property type="evidence" value="ECO:0007669"/>
    <property type="project" value="TreeGrafter"/>
</dbReference>
<keyword evidence="3" id="KW-0479">Metal-binding</keyword>
<dbReference type="NCBIfam" id="TIGR01488">
    <property type="entry name" value="HAD-SF-IB"/>
    <property type="match status" value="1"/>
</dbReference>
<evidence type="ECO:0000256" key="10">
    <source>
        <dbReference type="ARBA" id="ARBA00066600"/>
    </source>
</evidence>
<dbReference type="CTD" id="162466"/>
<comment type="function">
    <text evidence="9">Phosphatase that has a high activity toward phosphoethanolamine (PEA) and phosphocholine (PCho). Involved in the generation of inorganic phosphate for bone mineralization. Acts in a non-redundant manner with PHOSPHO1 in skeletal mineralization: while PHOSPHO1 mediates the initiation of hydroxyapatite crystallization in the matrix vesicles (MVs), ALPL/TNAP catalyzes the spread of hydroxyapatite crystallization in the extracellular matrix.</text>
</comment>
<evidence type="ECO:0000256" key="4">
    <source>
        <dbReference type="ARBA" id="ARBA00022801"/>
    </source>
</evidence>
<organism evidence="13 16">
    <name type="scientific">Heterocephalus glaber</name>
    <name type="common">Naked mole rat</name>
    <dbReference type="NCBI Taxonomy" id="10181"/>
    <lineage>
        <taxon>Eukaryota</taxon>
        <taxon>Metazoa</taxon>
        <taxon>Chordata</taxon>
        <taxon>Craniata</taxon>
        <taxon>Vertebrata</taxon>
        <taxon>Euteleostomi</taxon>
        <taxon>Mammalia</taxon>
        <taxon>Eutheria</taxon>
        <taxon>Euarchontoglires</taxon>
        <taxon>Glires</taxon>
        <taxon>Rodentia</taxon>
        <taxon>Hystricomorpha</taxon>
        <taxon>Bathyergidae</taxon>
        <taxon>Heterocephalus</taxon>
    </lineage>
</organism>
<evidence type="ECO:0000313" key="17">
    <source>
        <dbReference type="RefSeq" id="XP_021095708.1"/>
    </source>
</evidence>
<dbReference type="FunFam" id="3.40.50.1000:FF:000097">
    <property type="entry name" value="phosphoethanolamine/phosphocholine phosphatase isoform X2"/>
    <property type="match status" value="1"/>
</dbReference>
<comment type="subcellular location">
    <subcellularLocation>
        <location evidence="6">Extracellular vesicle</location>
    </subcellularLocation>
</comment>
<evidence type="ECO:0000256" key="2">
    <source>
        <dbReference type="ARBA" id="ARBA00008541"/>
    </source>
</evidence>
<comment type="similarity">
    <text evidence="2">Belongs to the HAD-like hydrolase superfamily. PHOSPHO family.</text>
</comment>
<evidence type="ECO:0000256" key="11">
    <source>
        <dbReference type="ARBA" id="ARBA00069780"/>
    </source>
</evidence>
<dbReference type="Gene3D" id="3.40.50.1000">
    <property type="entry name" value="HAD superfamily/HAD-like"/>
    <property type="match status" value="1"/>
</dbReference>
<name>A0AAX6RIY0_HETGA</name>
<dbReference type="CDD" id="cd16418">
    <property type="entry name" value="HAD_Pase"/>
    <property type="match status" value="1"/>
</dbReference>
<evidence type="ECO:0000256" key="5">
    <source>
        <dbReference type="ARBA" id="ARBA00022842"/>
    </source>
</evidence>
<dbReference type="RefSeq" id="XP_021095709.1">
    <property type="nucleotide sequence ID" value="XM_021240050.1"/>
</dbReference>
<evidence type="ECO:0000256" key="9">
    <source>
        <dbReference type="ARBA" id="ARBA00056980"/>
    </source>
</evidence>
<dbReference type="PANTHER" id="PTHR20889">
    <property type="entry name" value="PHOSPHATASE, ORPHAN 1, 2"/>
    <property type="match status" value="1"/>
</dbReference>
<dbReference type="GO" id="GO:0016791">
    <property type="term" value="F:phosphatase activity"/>
    <property type="evidence" value="ECO:0007669"/>
    <property type="project" value="InterPro"/>
</dbReference>
<evidence type="ECO:0000256" key="3">
    <source>
        <dbReference type="ARBA" id="ARBA00022723"/>
    </source>
</evidence>
<dbReference type="AlphaFoldDB" id="A0AAX6RIY0"/>
<gene>
    <name evidence="14 15 16 17 18" type="primary">Phospho1</name>
</gene>
<dbReference type="NCBIfam" id="TIGR01489">
    <property type="entry name" value="DKMTPPase-SF"/>
    <property type="match status" value="1"/>
</dbReference>
<dbReference type="EC" id="3.1.3.75" evidence="10"/>
<dbReference type="Proteomes" id="UP000694906">
    <property type="component" value="Unplaced"/>
</dbReference>
<evidence type="ECO:0000256" key="8">
    <source>
        <dbReference type="ARBA" id="ARBA00052541"/>
    </source>
</evidence>
<evidence type="ECO:0000256" key="7">
    <source>
        <dbReference type="ARBA" id="ARBA00052425"/>
    </source>
</evidence>
<dbReference type="PANTHER" id="PTHR20889:SF2">
    <property type="entry name" value="PHOSPHOETHANOLAMINE_PHOSPHOCHOLINE PHOSPHATASE"/>
    <property type="match status" value="1"/>
</dbReference>
<evidence type="ECO:0000256" key="12">
    <source>
        <dbReference type="ARBA" id="ARBA00084103"/>
    </source>
</evidence>
<accession>A0AAX6RIY0</accession>
<protein>
    <recommendedName>
        <fullName evidence="11">Phosphoethanolamine/phosphocholine phosphatase</fullName>
        <ecNumber evidence="10">3.1.3.75</ecNumber>
    </recommendedName>
</protein>
<keyword evidence="13" id="KW-1185">Reference proteome</keyword>
<dbReference type="RefSeq" id="XP_021095706.1">
    <property type="nucleotide sequence ID" value="XM_021240047.1"/>
</dbReference>
<evidence type="ECO:0000313" key="14">
    <source>
        <dbReference type="RefSeq" id="XP_021095705.1"/>
    </source>
</evidence>
<dbReference type="Pfam" id="PF06888">
    <property type="entry name" value="Put_Phosphatase"/>
    <property type="match status" value="1"/>
</dbReference>
<evidence type="ECO:0000313" key="15">
    <source>
        <dbReference type="RefSeq" id="XP_021095706.1"/>
    </source>
</evidence>
<reference evidence="14 15" key="1">
    <citation type="submission" date="2025-04" db="UniProtKB">
        <authorList>
            <consortium name="RefSeq"/>
        </authorList>
    </citation>
    <scope>IDENTIFICATION</scope>
</reference>
<evidence type="ECO:0000256" key="1">
    <source>
        <dbReference type="ARBA" id="ARBA00001946"/>
    </source>
</evidence>
<dbReference type="GO" id="GO:0046872">
    <property type="term" value="F:metal ion binding"/>
    <property type="evidence" value="ECO:0007669"/>
    <property type="project" value="UniProtKB-KW"/>
</dbReference>
<evidence type="ECO:0000313" key="16">
    <source>
        <dbReference type="RefSeq" id="XP_021095707.1"/>
    </source>
</evidence>
<evidence type="ECO:0000256" key="6">
    <source>
        <dbReference type="ARBA" id="ARBA00034305"/>
    </source>
</evidence>
<dbReference type="InterPro" id="IPR016965">
    <property type="entry name" value="Pase_PHOSPHO-typ"/>
</dbReference>
<proteinExistence type="inferred from homology"/>
<dbReference type="GeneID" id="101721548"/>
<sequence length="343" mass="38132">MSSCLPVTRLRCLTKVCLCLARKAPIFPSLPAARLLRILAETPPTHLLLPGNWSRTCRCPWPRPNQPLPGRLAPCHLSLVSSCCSCPPHSQDGRMAAQGTPRFLLTFDFDETIVDENSDDSIVRAAPGQQLPESLRATYREGFYHEYMQRVFRYLGEQGVRPRDLRAIYEAIPLSPGMGDLLQFVAKQGSCFEVILISDANTFGIESALRAAGHHGLFRRILSNPSGPDAQGQLALRPFHAHGCTRCPANMCKHKALSEYLRERARDGVHFERLFYVGDGANDFCPMGLLAGGDVAFPRRGYPMHRLIQEAQKAEPSSFRACVVPWESAADVRLHLQQVLKAC</sequence>
<dbReference type="GO" id="GO:0030500">
    <property type="term" value="P:regulation of bone mineralization"/>
    <property type="evidence" value="ECO:0007669"/>
    <property type="project" value="UniProtKB-KW"/>
</dbReference>
<comment type="catalytic activity">
    <reaction evidence="8">
        <text>phosphoethanolamine + H2O = ethanolamine + phosphate</text>
        <dbReference type="Rhea" id="RHEA:16089"/>
        <dbReference type="ChEBI" id="CHEBI:15377"/>
        <dbReference type="ChEBI" id="CHEBI:43474"/>
        <dbReference type="ChEBI" id="CHEBI:57603"/>
        <dbReference type="ChEBI" id="CHEBI:58190"/>
        <dbReference type="EC" id="3.1.3.75"/>
    </reaction>
</comment>
<dbReference type="SUPFAM" id="SSF56784">
    <property type="entry name" value="HAD-like"/>
    <property type="match status" value="1"/>
</dbReference>
<dbReference type="GO" id="GO:1903561">
    <property type="term" value="C:extracellular vesicle"/>
    <property type="evidence" value="ECO:0007669"/>
    <property type="project" value="UniProtKB-SubCell"/>
</dbReference>
<comment type="catalytic activity">
    <reaction evidence="7">
        <text>phosphocholine + H2O = choline + phosphate</text>
        <dbReference type="Rhea" id="RHEA:10492"/>
        <dbReference type="ChEBI" id="CHEBI:15354"/>
        <dbReference type="ChEBI" id="CHEBI:15377"/>
        <dbReference type="ChEBI" id="CHEBI:43474"/>
        <dbReference type="ChEBI" id="CHEBI:295975"/>
        <dbReference type="EC" id="3.1.3.75"/>
    </reaction>
</comment>
<dbReference type="InterPro" id="IPR006384">
    <property type="entry name" value="HAD_hydro_PyrdxlP_Pase-like"/>
</dbReference>
<dbReference type="InterPro" id="IPR036412">
    <property type="entry name" value="HAD-like_sf"/>
</dbReference>
<dbReference type="RefSeq" id="XP_021095705.1">
    <property type="nucleotide sequence ID" value="XM_021240046.1"/>
</dbReference>
<dbReference type="RefSeq" id="XP_021095708.1">
    <property type="nucleotide sequence ID" value="XM_021240049.1"/>
</dbReference>
<evidence type="ECO:0000313" key="13">
    <source>
        <dbReference type="Proteomes" id="UP000694906"/>
    </source>
</evidence>
<dbReference type="RefSeq" id="XP_021095707.1">
    <property type="nucleotide sequence ID" value="XM_021240048.1"/>
</dbReference>
<evidence type="ECO:0000313" key="18">
    <source>
        <dbReference type="RefSeq" id="XP_021095709.1"/>
    </source>
</evidence>
<dbReference type="InterPro" id="IPR023214">
    <property type="entry name" value="HAD_sf"/>
</dbReference>
<keyword evidence="4" id="KW-0378">Hydrolase</keyword>
<keyword evidence="5" id="KW-0460">Magnesium</keyword>
<comment type="cofactor">
    <cofactor evidence="1">
        <name>Mg(2+)</name>
        <dbReference type="ChEBI" id="CHEBI:18420"/>
    </cofactor>
</comment>